<dbReference type="EMBL" id="CP027845">
    <property type="protein sequence ID" value="AVP87984.1"/>
    <property type="molecule type" value="Genomic_DNA"/>
</dbReference>
<protein>
    <submittedName>
        <fullName evidence="3">ATPase AAA</fullName>
    </submittedName>
</protein>
<dbReference type="Proteomes" id="UP000241762">
    <property type="component" value="Chromosome"/>
</dbReference>
<name>A0A2P1P9M6_9RICK</name>
<dbReference type="Pfam" id="PF13173">
    <property type="entry name" value="AAA_14"/>
    <property type="match status" value="1"/>
</dbReference>
<dbReference type="PANTHER" id="PTHR43566:SF2">
    <property type="entry name" value="DUF4143 DOMAIN-CONTAINING PROTEIN"/>
    <property type="match status" value="1"/>
</dbReference>
<dbReference type="SUPFAM" id="SSF52540">
    <property type="entry name" value="P-loop containing nucleoside triphosphate hydrolases"/>
    <property type="match status" value="1"/>
</dbReference>
<sequence length="393" mass="45702">MYTRYLEMHVMERQSAFLWGPRKVGKSTYLKNKFPKSVYYDLLKTDLFLKYLKRPFLLREEILALDEDKLFHPIIIDEIQKVPALLDEVHWLIENTNCYFILCGSSARKLKKHSINLLGGRAIKYNLGPLCFPEISNNFDLINIFNDGLIPSHYKNSNSSKLLKAYVEDYLTQEIQAEALVRNIAAFNKFIDSIAYNHGELINYSNIARDCAIDAKTVKEYYQILVDTLVGDFVLPYAKKAGREIITATPKFYLFDVGIANKIMHKSITEAKGPEAGKALEHYIFMELKNYIHLCDLDYQINYWRSKSGLEVDFIVTLKEGRTIPIEVKISSNVHHTEFKNLKVFMQEYQIQKAYVISLESTSRLVNFENLSIYVLPLKTFLEKLWSKQIITQ</sequence>
<dbReference type="PANTHER" id="PTHR43566">
    <property type="entry name" value="CONSERVED PROTEIN"/>
    <property type="match status" value="1"/>
</dbReference>
<dbReference type="OrthoDB" id="9783412at2"/>
<feature type="domain" description="DUF4143" evidence="2">
    <location>
        <begin position="174"/>
        <end position="330"/>
    </location>
</feature>
<evidence type="ECO:0000259" key="1">
    <source>
        <dbReference type="Pfam" id="PF13173"/>
    </source>
</evidence>
<feature type="domain" description="AAA" evidence="1">
    <location>
        <begin position="14"/>
        <end position="135"/>
    </location>
</feature>
<gene>
    <name evidence="3" type="ORF">phytr_10560</name>
</gene>
<evidence type="ECO:0000313" key="4">
    <source>
        <dbReference type="Proteomes" id="UP000241762"/>
    </source>
</evidence>
<dbReference type="InterPro" id="IPR041682">
    <property type="entry name" value="AAA_14"/>
</dbReference>
<dbReference type="RefSeq" id="WP_106874813.1">
    <property type="nucleotide sequence ID" value="NZ_CP027845.1"/>
</dbReference>
<accession>A0A2P1P9M6</accession>
<dbReference type="Pfam" id="PF13635">
    <property type="entry name" value="DUF4143"/>
    <property type="match status" value="1"/>
</dbReference>
<evidence type="ECO:0000313" key="3">
    <source>
        <dbReference type="EMBL" id="AVP87984.1"/>
    </source>
</evidence>
<dbReference type="InterPro" id="IPR025420">
    <property type="entry name" value="DUF4143"/>
</dbReference>
<organism evidence="3 4">
    <name type="scientific">Candidatus Phycorickettsia trachydisci</name>
    <dbReference type="NCBI Taxonomy" id="2115978"/>
    <lineage>
        <taxon>Bacteria</taxon>
        <taxon>Pseudomonadati</taxon>
        <taxon>Pseudomonadota</taxon>
        <taxon>Alphaproteobacteria</taxon>
        <taxon>Rickettsiales</taxon>
        <taxon>Rickettsiaceae</taxon>
        <taxon>Candidatus Phycorickettsia</taxon>
    </lineage>
</organism>
<keyword evidence="4" id="KW-1185">Reference proteome</keyword>
<dbReference type="KEGG" id="ptc:phytr_10560"/>
<dbReference type="AlphaFoldDB" id="A0A2P1P9M6"/>
<proteinExistence type="predicted"/>
<reference evidence="3 4" key="1">
    <citation type="submission" date="2018-03" db="EMBL/GenBank/DDBJ databases">
        <title>A gene transfer event suggests a long-term partnership between eustigmatophyte algae and a novel lineage of endosymbiotic bacteria.</title>
        <authorList>
            <person name="Yurchenko T."/>
            <person name="Sevcikova T."/>
            <person name="Pribyl P."/>
            <person name="El Karkouri K."/>
            <person name="Klimes V."/>
            <person name="Amaral R."/>
            <person name="Zbrankova V."/>
            <person name="Kim E."/>
            <person name="Raoult D."/>
            <person name="Santos L.M.A."/>
            <person name="Elias M."/>
        </authorList>
    </citation>
    <scope>NUCLEOTIDE SEQUENCE [LARGE SCALE GENOMIC DNA]</scope>
    <source>
        <strain evidence="3">CCALA 838</strain>
    </source>
</reference>
<evidence type="ECO:0000259" key="2">
    <source>
        <dbReference type="Pfam" id="PF13635"/>
    </source>
</evidence>
<dbReference type="InterPro" id="IPR027417">
    <property type="entry name" value="P-loop_NTPase"/>
</dbReference>